<evidence type="ECO:0000256" key="7">
    <source>
        <dbReference type="ARBA" id="ARBA00022989"/>
    </source>
</evidence>
<keyword evidence="6" id="KW-0029">Amino-acid transport</keyword>
<dbReference type="EMBL" id="PVUE01000022">
    <property type="protein sequence ID" value="PRZ35235.1"/>
    <property type="molecule type" value="Genomic_DNA"/>
</dbReference>
<dbReference type="NCBIfam" id="TIGR01726">
    <property type="entry name" value="HEQRo_perm_3TM"/>
    <property type="match status" value="1"/>
</dbReference>
<feature type="transmembrane region" description="Helical" evidence="9">
    <location>
        <begin position="20"/>
        <end position="39"/>
    </location>
</feature>
<evidence type="ECO:0000259" key="10">
    <source>
        <dbReference type="PROSITE" id="PS50928"/>
    </source>
</evidence>
<evidence type="ECO:0000256" key="5">
    <source>
        <dbReference type="ARBA" id="ARBA00022692"/>
    </source>
</evidence>
<comment type="subcellular location">
    <subcellularLocation>
        <location evidence="1 9">Cell membrane</location>
        <topology evidence="1 9">Multi-pass membrane protein</topology>
    </subcellularLocation>
</comment>
<dbReference type="Proteomes" id="UP000237752">
    <property type="component" value="Unassembled WGS sequence"/>
</dbReference>
<dbReference type="Pfam" id="PF00528">
    <property type="entry name" value="BPD_transp_1"/>
    <property type="match status" value="1"/>
</dbReference>
<evidence type="ECO:0000256" key="2">
    <source>
        <dbReference type="ARBA" id="ARBA00010072"/>
    </source>
</evidence>
<dbReference type="InterPro" id="IPR035906">
    <property type="entry name" value="MetI-like_sf"/>
</dbReference>
<keyword evidence="7 9" id="KW-1133">Transmembrane helix</keyword>
<keyword evidence="3 9" id="KW-0813">Transport</keyword>
<dbReference type="RefSeq" id="WP_106350761.1">
    <property type="nucleotide sequence ID" value="NZ_PVUE01000022.1"/>
</dbReference>
<dbReference type="SUPFAM" id="SSF161098">
    <property type="entry name" value="MetI-like"/>
    <property type="match status" value="1"/>
</dbReference>
<evidence type="ECO:0000313" key="11">
    <source>
        <dbReference type="EMBL" id="PRZ35235.1"/>
    </source>
</evidence>
<evidence type="ECO:0000313" key="12">
    <source>
        <dbReference type="Proteomes" id="UP000237752"/>
    </source>
</evidence>
<dbReference type="PANTHER" id="PTHR30614">
    <property type="entry name" value="MEMBRANE COMPONENT OF AMINO ACID ABC TRANSPORTER"/>
    <property type="match status" value="1"/>
</dbReference>
<evidence type="ECO:0000256" key="9">
    <source>
        <dbReference type="RuleBase" id="RU363032"/>
    </source>
</evidence>
<dbReference type="InterPro" id="IPR000515">
    <property type="entry name" value="MetI-like"/>
</dbReference>
<keyword evidence="8 9" id="KW-0472">Membrane</keyword>
<feature type="transmembrane region" description="Helical" evidence="9">
    <location>
        <begin position="84"/>
        <end position="104"/>
    </location>
</feature>
<keyword evidence="5 9" id="KW-0812">Transmembrane</keyword>
<dbReference type="GO" id="GO:0043190">
    <property type="term" value="C:ATP-binding cassette (ABC) transporter complex"/>
    <property type="evidence" value="ECO:0007669"/>
    <property type="project" value="InterPro"/>
</dbReference>
<dbReference type="GO" id="GO:0006865">
    <property type="term" value="P:amino acid transport"/>
    <property type="evidence" value="ECO:0007669"/>
    <property type="project" value="UniProtKB-KW"/>
</dbReference>
<keyword evidence="4" id="KW-1003">Cell membrane</keyword>
<evidence type="ECO:0000256" key="1">
    <source>
        <dbReference type="ARBA" id="ARBA00004651"/>
    </source>
</evidence>
<dbReference type="PANTHER" id="PTHR30614:SF37">
    <property type="entry name" value="AMINO-ACID ABC TRANSPORTER PERMEASE PROTEIN YHDX-RELATED"/>
    <property type="match status" value="1"/>
</dbReference>
<evidence type="ECO:0000256" key="4">
    <source>
        <dbReference type="ARBA" id="ARBA00022475"/>
    </source>
</evidence>
<protein>
    <submittedName>
        <fullName evidence="11">Amino acid ABC transporter membrane protein 1 (PAAT family)</fullName>
    </submittedName>
</protein>
<keyword evidence="12" id="KW-1185">Reference proteome</keyword>
<evidence type="ECO:0000256" key="6">
    <source>
        <dbReference type="ARBA" id="ARBA00022970"/>
    </source>
</evidence>
<dbReference type="AlphaFoldDB" id="A0A2T0ZFV3"/>
<dbReference type="OrthoDB" id="3181282at2"/>
<evidence type="ECO:0000256" key="8">
    <source>
        <dbReference type="ARBA" id="ARBA00023136"/>
    </source>
</evidence>
<dbReference type="InterPro" id="IPR010065">
    <property type="entry name" value="AA_ABC_transptr_permease_3TM"/>
</dbReference>
<reference evidence="11 12" key="1">
    <citation type="submission" date="2018-03" db="EMBL/GenBank/DDBJ databases">
        <title>Genomic Encyclopedia of Archaeal and Bacterial Type Strains, Phase II (KMG-II): from individual species to whole genera.</title>
        <authorList>
            <person name="Goeker M."/>
        </authorList>
    </citation>
    <scope>NUCLEOTIDE SEQUENCE [LARGE SCALE GENOMIC DNA]</scope>
    <source>
        <strain evidence="11 12">DSM 100065</strain>
    </source>
</reference>
<comment type="caution">
    <text evidence="11">The sequence shown here is derived from an EMBL/GenBank/DDBJ whole genome shotgun (WGS) entry which is preliminary data.</text>
</comment>
<feature type="domain" description="ABC transmembrane type-1" evidence="10">
    <location>
        <begin position="15"/>
        <end position="205"/>
    </location>
</feature>
<proteinExistence type="inferred from homology"/>
<name>A0A2T0ZFV3_9ACTN</name>
<organism evidence="11 12">
    <name type="scientific">Antricoccus suffuscus</name>
    <dbReference type="NCBI Taxonomy" id="1629062"/>
    <lineage>
        <taxon>Bacteria</taxon>
        <taxon>Bacillati</taxon>
        <taxon>Actinomycetota</taxon>
        <taxon>Actinomycetes</taxon>
        <taxon>Geodermatophilales</taxon>
        <taxon>Antricoccaceae</taxon>
        <taxon>Antricoccus</taxon>
    </lineage>
</organism>
<feature type="transmembrane region" description="Helical" evidence="9">
    <location>
        <begin position="183"/>
        <end position="208"/>
    </location>
</feature>
<evidence type="ECO:0000256" key="3">
    <source>
        <dbReference type="ARBA" id="ARBA00022448"/>
    </source>
</evidence>
<dbReference type="CDD" id="cd06261">
    <property type="entry name" value="TM_PBP2"/>
    <property type="match status" value="1"/>
</dbReference>
<dbReference type="GO" id="GO:0022857">
    <property type="term" value="F:transmembrane transporter activity"/>
    <property type="evidence" value="ECO:0007669"/>
    <property type="project" value="InterPro"/>
</dbReference>
<dbReference type="InterPro" id="IPR043429">
    <property type="entry name" value="ArtM/GltK/GlnP/TcyL/YhdX-like"/>
</dbReference>
<comment type="similarity">
    <text evidence="2">Belongs to the binding-protein-dependent transport system permease family. HisMQ subfamily.</text>
</comment>
<sequence length="216" mass="22946">MNVLIDNLPDLLSGFGKTLALSAIAGVCALILGTILASFRVSPVPVFRAIGTSYVNIFRNTPLVLLFVLFIFGLPQLGITGDHLFAFAAAAMSIYTAAFVCEALRSGINSVNVGQAEAARSIGLTFQQNLSLVILPQAFRAVIPPLASVFIALVKNTAIVEAFGITEAAYQMDSLVRDHPQSIYAVFAGTAAGYIIIVFAISGAARLLERKLEVKR</sequence>
<gene>
    <name evidence="11" type="ORF">CLV47_12255</name>
</gene>
<dbReference type="PROSITE" id="PS50928">
    <property type="entry name" value="ABC_TM1"/>
    <property type="match status" value="1"/>
</dbReference>
<accession>A0A2T0ZFV3</accession>
<feature type="transmembrane region" description="Helical" evidence="9">
    <location>
        <begin position="60"/>
        <end position="78"/>
    </location>
</feature>
<dbReference type="Gene3D" id="1.10.3720.10">
    <property type="entry name" value="MetI-like"/>
    <property type="match status" value="1"/>
</dbReference>